<organism evidence="2 3">
    <name type="scientific">Carnegiea gigantea</name>
    <dbReference type="NCBI Taxonomy" id="171969"/>
    <lineage>
        <taxon>Eukaryota</taxon>
        <taxon>Viridiplantae</taxon>
        <taxon>Streptophyta</taxon>
        <taxon>Embryophyta</taxon>
        <taxon>Tracheophyta</taxon>
        <taxon>Spermatophyta</taxon>
        <taxon>Magnoliopsida</taxon>
        <taxon>eudicotyledons</taxon>
        <taxon>Gunneridae</taxon>
        <taxon>Pentapetalae</taxon>
        <taxon>Caryophyllales</taxon>
        <taxon>Cactineae</taxon>
        <taxon>Cactaceae</taxon>
        <taxon>Cactoideae</taxon>
        <taxon>Echinocereeae</taxon>
        <taxon>Carnegiea</taxon>
    </lineage>
</organism>
<comment type="caution">
    <text evidence="2">The sequence shown here is derived from an EMBL/GenBank/DDBJ whole genome shotgun (WGS) entry which is preliminary data.</text>
</comment>
<sequence>MAKGRWGRPRVQTPMNIAPTPSNSNGIHVTVTPEEFPVLGNPIEETRVNEVHPQSCPVTIEQHIPKSSYASMVNPEEGLALKLIEAPVINGTKCTKIERSDIAPEIKCWNQAILCCVMGTNPPPRVIEGFVRRIWNQCANDKVIAARKGLYLVWFKTMADKKEGYLSKQTNKLWKKTFLSYARLLIDISLEGPFMEYVDYINDKGRVTRQRVKYEWQPMKCDLCSMYGHIEEECRKKKVVKQEWRVVNQEKEKGQEQQDISIEFVTPRRTARRPSPNMRGLEEPATTSFLTLLQKPLQQLNGNRFKDIHNQLAISKAQLEQIQNQLQHDPGNNSYRKRKRKAVRGILTSWILPPS</sequence>
<dbReference type="GO" id="GO:0008270">
    <property type="term" value="F:zinc ion binding"/>
    <property type="evidence" value="ECO:0007669"/>
    <property type="project" value="InterPro"/>
</dbReference>
<dbReference type="OrthoDB" id="1939300at2759"/>
<evidence type="ECO:0000313" key="3">
    <source>
        <dbReference type="Proteomes" id="UP001153076"/>
    </source>
</evidence>
<evidence type="ECO:0000256" key="1">
    <source>
        <dbReference type="SAM" id="MobiDB-lite"/>
    </source>
</evidence>
<accession>A0A9Q1JKS8</accession>
<dbReference type="GO" id="GO:0003676">
    <property type="term" value="F:nucleic acid binding"/>
    <property type="evidence" value="ECO:0007669"/>
    <property type="project" value="InterPro"/>
</dbReference>
<dbReference type="InterPro" id="IPR036875">
    <property type="entry name" value="Znf_CCHC_sf"/>
</dbReference>
<dbReference type="SUPFAM" id="SSF57756">
    <property type="entry name" value="Retrovirus zinc finger-like domains"/>
    <property type="match status" value="1"/>
</dbReference>
<reference evidence="2" key="1">
    <citation type="submission" date="2022-04" db="EMBL/GenBank/DDBJ databases">
        <title>Carnegiea gigantea Genome sequencing and assembly v2.</title>
        <authorList>
            <person name="Copetti D."/>
            <person name="Sanderson M.J."/>
            <person name="Burquez A."/>
            <person name="Wojciechowski M.F."/>
        </authorList>
    </citation>
    <scope>NUCLEOTIDE SEQUENCE</scope>
    <source>
        <strain evidence="2">SGP5-SGP5p</strain>
        <tissue evidence="2">Aerial part</tissue>
    </source>
</reference>
<dbReference type="EMBL" id="JAKOGI010001814">
    <property type="protein sequence ID" value="KAJ8423966.1"/>
    <property type="molecule type" value="Genomic_DNA"/>
</dbReference>
<evidence type="ECO:0008006" key="4">
    <source>
        <dbReference type="Google" id="ProtNLM"/>
    </source>
</evidence>
<dbReference type="PANTHER" id="PTHR33233">
    <property type="entry name" value="ENDONUCLEASE/EXONUCLEASE/PHOSPHATASE"/>
    <property type="match status" value="1"/>
</dbReference>
<name>A0A9Q1JKS8_9CARY</name>
<evidence type="ECO:0000313" key="2">
    <source>
        <dbReference type="EMBL" id="KAJ8423966.1"/>
    </source>
</evidence>
<feature type="compositionally biased region" description="Polar residues" evidence="1">
    <location>
        <begin position="13"/>
        <end position="25"/>
    </location>
</feature>
<proteinExistence type="predicted"/>
<dbReference type="AlphaFoldDB" id="A0A9Q1JKS8"/>
<dbReference type="PANTHER" id="PTHR33233:SF17">
    <property type="entry name" value="DUF4283 DOMAIN-CONTAINING PROTEIN"/>
    <property type="match status" value="1"/>
</dbReference>
<feature type="region of interest" description="Disordered" evidence="1">
    <location>
        <begin position="1"/>
        <end position="25"/>
    </location>
</feature>
<protein>
    <recommendedName>
        <fullName evidence="4">DUF4283 domain-containing protein</fullName>
    </recommendedName>
</protein>
<dbReference type="Proteomes" id="UP001153076">
    <property type="component" value="Unassembled WGS sequence"/>
</dbReference>
<gene>
    <name evidence="2" type="ORF">Cgig2_008585</name>
</gene>
<keyword evidence="3" id="KW-1185">Reference proteome</keyword>